<sequence>MKQLGTKVLETERLRLRPFKASDAENMYKNWASDAEVTRYLTWPVHESVKGTRALLELWEKEADSTSTYQWCIELKETGEAIGSIGSAHLYEHIEAVEVGYCIGKAFWGKGIMSEALRAVRDFLFAQAEVNRVEACHDINNPVSGKVMEKCGLRFEGIRKQGGKNNTGLCDLACYGLVKRDWEELVKL</sequence>
<name>A0A1M6S5Y9_9FIRM</name>
<gene>
    <name evidence="2" type="ORF">SAMN02745136_02424</name>
</gene>
<keyword evidence="3" id="KW-1185">Reference proteome</keyword>
<dbReference type="OrthoDB" id="9785602at2"/>
<organism evidence="2 3">
    <name type="scientific">Anaerocolumna jejuensis DSM 15929</name>
    <dbReference type="NCBI Taxonomy" id="1121322"/>
    <lineage>
        <taxon>Bacteria</taxon>
        <taxon>Bacillati</taxon>
        <taxon>Bacillota</taxon>
        <taxon>Clostridia</taxon>
        <taxon>Lachnospirales</taxon>
        <taxon>Lachnospiraceae</taxon>
        <taxon>Anaerocolumna</taxon>
    </lineage>
</organism>
<dbReference type="AlphaFoldDB" id="A0A1M6S5Y9"/>
<dbReference type="InterPro" id="IPR051531">
    <property type="entry name" value="N-acetyltransferase"/>
</dbReference>
<dbReference type="RefSeq" id="WP_073276314.1">
    <property type="nucleotide sequence ID" value="NZ_FRAC01000011.1"/>
</dbReference>
<reference evidence="2 3" key="1">
    <citation type="submission" date="2016-11" db="EMBL/GenBank/DDBJ databases">
        <authorList>
            <person name="Jaros S."/>
            <person name="Januszkiewicz K."/>
            <person name="Wedrychowicz H."/>
        </authorList>
    </citation>
    <scope>NUCLEOTIDE SEQUENCE [LARGE SCALE GENOMIC DNA]</scope>
    <source>
        <strain evidence="2 3">DSM 15929</strain>
    </source>
</reference>
<dbReference type="InterPro" id="IPR016181">
    <property type="entry name" value="Acyl_CoA_acyltransferase"/>
</dbReference>
<accession>A0A1M6S5Y9</accession>
<dbReference type="EMBL" id="FRAC01000011">
    <property type="protein sequence ID" value="SHK40202.1"/>
    <property type="molecule type" value="Genomic_DNA"/>
</dbReference>
<dbReference type="Proteomes" id="UP000184386">
    <property type="component" value="Unassembled WGS sequence"/>
</dbReference>
<evidence type="ECO:0000259" key="1">
    <source>
        <dbReference type="PROSITE" id="PS51186"/>
    </source>
</evidence>
<dbReference type="Gene3D" id="3.40.630.30">
    <property type="match status" value="1"/>
</dbReference>
<dbReference type="Pfam" id="PF13302">
    <property type="entry name" value="Acetyltransf_3"/>
    <property type="match status" value="1"/>
</dbReference>
<evidence type="ECO:0000313" key="3">
    <source>
        <dbReference type="Proteomes" id="UP000184386"/>
    </source>
</evidence>
<dbReference type="STRING" id="1121322.SAMN02745136_02424"/>
<evidence type="ECO:0000313" key="2">
    <source>
        <dbReference type="EMBL" id="SHK40202.1"/>
    </source>
</evidence>
<proteinExistence type="predicted"/>
<protein>
    <submittedName>
        <fullName evidence="2">Ribosomal-protein-alanine N-acetyltransferase</fullName>
    </submittedName>
</protein>
<dbReference type="PANTHER" id="PTHR43792:SF1">
    <property type="entry name" value="N-ACETYLTRANSFERASE DOMAIN-CONTAINING PROTEIN"/>
    <property type="match status" value="1"/>
</dbReference>
<feature type="domain" description="N-acetyltransferase" evidence="1">
    <location>
        <begin position="14"/>
        <end position="181"/>
    </location>
</feature>
<dbReference type="PROSITE" id="PS51186">
    <property type="entry name" value="GNAT"/>
    <property type="match status" value="1"/>
</dbReference>
<dbReference type="PANTHER" id="PTHR43792">
    <property type="entry name" value="GNAT FAMILY, PUTATIVE (AFU_ORTHOLOGUE AFUA_3G00765)-RELATED-RELATED"/>
    <property type="match status" value="1"/>
</dbReference>
<dbReference type="GO" id="GO:0016747">
    <property type="term" value="F:acyltransferase activity, transferring groups other than amino-acyl groups"/>
    <property type="evidence" value="ECO:0007669"/>
    <property type="project" value="InterPro"/>
</dbReference>
<dbReference type="InterPro" id="IPR000182">
    <property type="entry name" value="GNAT_dom"/>
</dbReference>
<keyword evidence="2" id="KW-0808">Transferase</keyword>
<dbReference type="SUPFAM" id="SSF55729">
    <property type="entry name" value="Acyl-CoA N-acyltransferases (Nat)"/>
    <property type="match status" value="1"/>
</dbReference>